<evidence type="ECO:0000313" key="5">
    <source>
        <dbReference type="Proteomes" id="UP000007148"/>
    </source>
</evidence>
<feature type="compositionally biased region" description="Basic and acidic residues" evidence="3">
    <location>
        <begin position="131"/>
        <end position="140"/>
    </location>
</feature>
<reference evidence="4 5" key="1">
    <citation type="journal article" date="2011" name="PLoS Pathog.">
        <title>Endophytic Life Strategies Decoded by Genome and Transcriptome Analyses of the Mutualistic Root Symbiont Piriformospora indica.</title>
        <authorList>
            <person name="Zuccaro A."/>
            <person name="Lahrmann U."/>
            <person name="Guldener U."/>
            <person name="Langen G."/>
            <person name="Pfiffi S."/>
            <person name="Biedenkopf D."/>
            <person name="Wong P."/>
            <person name="Samans B."/>
            <person name="Grimm C."/>
            <person name="Basiewicz M."/>
            <person name="Murat C."/>
            <person name="Martin F."/>
            <person name="Kogel K.H."/>
        </authorList>
    </citation>
    <scope>NUCLEOTIDE SEQUENCE [LARGE SCALE GENOMIC DNA]</scope>
    <source>
        <strain evidence="4 5">DSM 11827</strain>
    </source>
</reference>
<comment type="subcellular location">
    <subcellularLocation>
        <location evidence="2">Nucleus</location>
    </subcellularLocation>
</comment>
<organism evidence="4 5">
    <name type="scientific">Serendipita indica (strain DSM 11827)</name>
    <name type="common">Root endophyte fungus</name>
    <name type="synonym">Piriformospora indica</name>
    <dbReference type="NCBI Taxonomy" id="1109443"/>
    <lineage>
        <taxon>Eukaryota</taxon>
        <taxon>Fungi</taxon>
        <taxon>Dikarya</taxon>
        <taxon>Basidiomycota</taxon>
        <taxon>Agaricomycotina</taxon>
        <taxon>Agaricomycetes</taxon>
        <taxon>Sebacinales</taxon>
        <taxon>Serendipitaceae</taxon>
        <taxon>Serendipita</taxon>
    </lineage>
</organism>
<evidence type="ECO:0000256" key="1">
    <source>
        <dbReference type="ARBA" id="ARBA00005605"/>
    </source>
</evidence>
<keyword evidence="2" id="KW-0539">Nucleus</keyword>
<feature type="region of interest" description="Disordered" evidence="3">
    <location>
        <begin position="1"/>
        <end position="78"/>
    </location>
</feature>
<feature type="compositionally biased region" description="Basic residues" evidence="3">
    <location>
        <begin position="175"/>
        <end position="185"/>
    </location>
</feature>
<dbReference type="Pfam" id="PF07491">
    <property type="entry name" value="PPI_Ypi1"/>
    <property type="match status" value="1"/>
</dbReference>
<dbReference type="InterPro" id="IPR011107">
    <property type="entry name" value="PPI_Ypi1"/>
</dbReference>
<keyword evidence="5" id="KW-1185">Reference proteome</keyword>
<feature type="compositionally biased region" description="Low complexity" evidence="3">
    <location>
        <begin position="141"/>
        <end position="150"/>
    </location>
</feature>
<dbReference type="eggNOG" id="KOG4102">
    <property type="taxonomic scope" value="Eukaryota"/>
</dbReference>
<evidence type="ECO:0000313" key="4">
    <source>
        <dbReference type="EMBL" id="CCA71594.1"/>
    </source>
</evidence>
<comment type="caution">
    <text evidence="4">The sequence shown here is derived from an EMBL/GenBank/DDBJ whole genome shotgun (WGS) entry which is preliminary data.</text>
</comment>
<dbReference type="GO" id="GO:0004865">
    <property type="term" value="F:protein serine/threonine phosphatase inhibitor activity"/>
    <property type="evidence" value="ECO:0007669"/>
    <property type="project" value="UniProtKB-UniRule"/>
</dbReference>
<dbReference type="PANTHER" id="PTHR20835:SF0">
    <property type="entry name" value="E3 UBIQUITIN-PROTEIN LIGASE PPP1R11"/>
    <property type="match status" value="1"/>
</dbReference>
<feature type="compositionally biased region" description="Acidic residues" evidence="3">
    <location>
        <begin position="121"/>
        <end position="130"/>
    </location>
</feature>
<dbReference type="OrthoDB" id="307488at2759"/>
<dbReference type="AlphaFoldDB" id="G4TJU5"/>
<feature type="compositionally biased region" description="Polar residues" evidence="3">
    <location>
        <begin position="151"/>
        <end position="164"/>
    </location>
</feature>
<feature type="compositionally biased region" description="Basic and acidic residues" evidence="3">
    <location>
        <begin position="1"/>
        <end position="11"/>
    </location>
</feature>
<accession>G4TJU5</accession>
<evidence type="ECO:0000256" key="3">
    <source>
        <dbReference type="SAM" id="MobiDB-lite"/>
    </source>
</evidence>
<comment type="function">
    <text evidence="2">Regulator of type 1 phosphatases which maintains protein phosphatase activity under strict control.</text>
</comment>
<proteinExistence type="inferred from homology"/>
<name>G4TJU5_SERID</name>
<dbReference type="STRING" id="1109443.G4TJU5"/>
<dbReference type="OMA" id="RPEPNAY"/>
<dbReference type="EMBL" id="CAFZ01000126">
    <property type="protein sequence ID" value="CCA71594.1"/>
    <property type="molecule type" value="Genomic_DNA"/>
</dbReference>
<dbReference type="InParanoid" id="G4TJU5"/>
<comment type="similarity">
    <text evidence="1 2">Belongs to the YPI1 family.</text>
</comment>
<dbReference type="HOGENOM" id="CLU_098333_0_2_1"/>
<sequence length="185" mass="20314">MQRVRQYERPTGDGSRTLIIHDAAPREGHPADPNAISDPEDRQGGPDEHENGPNGPTPRLTLNLQGGGAVKRTRKSGQRVVWKEDVVDNEGCGKKKTKSAFCPKFLDFCCIYHRPKRFDESSDESSDGSDCEGHDHDHSHGSSQQAGSSSNATVSTSGTVTSLQRPEPNAYEVQHRHHPRPNPQS</sequence>
<feature type="region of interest" description="Disordered" evidence="3">
    <location>
        <begin position="118"/>
        <end position="185"/>
    </location>
</feature>
<dbReference type="GO" id="GO:0008157">
    <property type="term" value="F:protein phosphatase 1 binding"/>
    <property type="evidence" value="ECO:0007669"/>
    <property type="project" value="TreeGrafter"/>
</dbReference>
<feature type="compositionally biased region" description="Basic and acidic residues" evidence="3">
    <location>
        <begin position="39"/>
        <end position="51"/>
    </location>
</feature>
<gene>
    <name evidence="4" type="ORF">PIIN_05531</name>
</gene>
<protein>
    <recommendedName>
        <fullName evidence="2">Type 1 phosphatases regulator</fullName>
    </recommendedName>
</protein>
<evidence type="ECO:0000256" key="2">
    <source>
        <dbReference type="RuleBase" id="RU367162"/>
    </source>
</evidence>
<dbReference type="GO" id="GO:0005634">
    <property type="term" value="C:nucleus"/>
    <property type="evidence" value="ECO:0007669"/>
    <property type="project" value="UniProtKB-SubCell"/>
</dbReference>
<dbReference type="Proteomes" id="UP000007148">
    <property type="component" value="Unassembled WGS sequence"/>
</dbReference>
<dbReference type="PANTHER" id="PTHR20835">
    <property type="entry name" value="E3 UBIQUITIN-PROTEIN LIGASE PPP1R11-RELATED"/>
    <property type="match status" value="1"/>
</dbReference>